<dbReference type="EMBL" id="FNUG01000011">
    <property type="protein sequence ID" value="SEF11182.1"/>
    <property type="molecule type" value="Genomic_DNA"/>
</dbReference>
<evidence type="ECO:0000256" key="1">
    <source>
        <dbReference type="ARBA" id="ARBA00022729"/>
    </source>
</evidence>
<keyword evidence="6" id="KW-1185">Reference proteome</keyword>
<dbReference type="GO" id="GO:0016787">
    <property type="term" value="F:hydrolase activity"/>
    <property type="evidence" value="ECO:0007669"/>
    <property type="project" value="UniProtKB-KW"/>
</dbReference>
<evidence type="ECO:0000259" key="3">
    <source>
        <dbReference type="Pfam" id="PF00149"/>
    </source>
</evidence>
<dbReference type="InterPro" id="IPR036907">
    <property type="entry name" value="5'-Nucleotdase_C_sf"/>
</dbReference>
<sequence length="572" mass="63600">MLQSQILNNSILDFLQYYKVLQILIINNDKTHNSVTMKKRKLVLGSLLLGLLITGCDSSKKSANNSTSAAEPAVRSISILHTNDMHGSYMPFTTTTDNATAQTGDSIDNLVRFDRAEEIGGFAWLAGAIKSVREKRGEDMVILLDGGDTFGDDQLGNLTKGEAMIKMMNLVDYDLMALGNHDFDYGLEQTRNLEQLANFPMRAANIKEEDTHKPIFGEAYVIIEKQGLKIGLLPLSYRNTPLTGNPANIKGLRFETGINAIMEQLPKLEEEADIIVVLSHEGMAVDKLIAEEVEGVDLIVGAHSHDVIYPPMKINDTYIVQALSDASVLGETTVSLEEGKISNVEANYHYLWHDEVEPDPEVKELISQLRSEYRSKLEEKVTVADTIIGRQYKSESPFDKVVNNLMRENYDTEVAFMPGVGYGISLQDEVKSEDVYKLLPHPAKIITLELSGEQIKATLEQSAANIKPKDKLKTVGGLIQTCGISYELDFNKPVGQRISDLKVNGQEIEPSRSYTVATHSGMLNGIHNYTEFKKGKNLEKTGKPLNEFIVEQLKKNEVLSFPENMGEVMIVQ</sequence>
<dbReference type="Proteomes" id="UP000199448">
    <property type="component" value="Unassembled WGS sequence"/>
</dbReference>
<dbReference type="Gene3D" id="3.60.21.10">
    <property type="match status" value="1"/>
</dbReference>
<dbReference type="InterPro" id="IPR008334">
    <property type="entry name" value="5'-Nucleotdase_C"/>
</dbReference>
<evidence type="ECO:0000259" key="4">
    <source>
        <dbReference type="Pfam" id="PF02872"/>
    </source>
</evidence>
<protein>
    <submittedName>
        <fullName evidence="5">5'-nucleotidase</fullName>
    </submittedName>
</protein>
<dbReference type="PANTHER" id="PTHR11575">
    <property type="entry name" value="5'-NUCLEOTIDASE-RELATED"/>
    <property type="match status" value="1"/>
</dbReference>
<name>A0A1H5PB74_9FLAO</name>
<comment type="similarity">
    <text evidence="2">Belongs to the 5'-nucleotidase family.</text>
</comment>
<proteinExistence type="inferred from homology"/>
<keyword evidence="2" id="KW-0547">Nucleotide-binding</keyword>
<dbReference type="AlphaFoldDB" id="A0A1H5PB74"/>
<dbReference type="GO" id="GO:0009166">
    <property type="term" value="P:nucleotide catabolic process"/>
    <property type="evidence" value="ECO:0007669"/>
    <property type="project" value="InterPro"/>
</dbReference>
<dbReference type="InterPro" id="IPR004843">
    <property type="entry name" value="Calcineurin-like_PHP"/>
</dbReference>
<dbReference type="Gene3D" id="3.90.780.10">
    <property type="entry name" value="5'-Nucleotidase, C-terminal domain"/>
    <property type="match status" value="1"/>
</dbReference>
<dbReference type="InterPro" id="IPR006179">
    <property type="entry name" value="5_nucleotidase/apyrase"/>
</dbReference>
<dbReference type="GO" id="GO:0030288">
    <property type="term" value="C:outer membrane-bounded periplasmic space"/>
    <property type="evidence" value="ECO:0007669"/>
    <property type="project" value="TreeGrafter"/>
</dbReference>
<gene>
    <name evidence="5" type="ORF">SAMN04488034_11142</name>
</gene>
<evidence type="ECO:0000313" key="5">
    <source>
        <dbReference type="EMBL" id="SEF11182.1"/>
    </source>
</evidence>
<dbReference type="STRING" id="390640.SAMN04488034_11142"/>
<reference evidence="5 6" key="1">
    <citation type="submission" date="2016-10" db="EMBL/GenBank/DDBJ databases">
        <authorList>
            <person name="de Groot N.N."/>
        </authorList>
    </citation>
    <scope>NUCLEOTIDE SEQUENCE [LARGE SCALE GENOMIC DNA]</scope>
    <source>
        <strain evidence="5 6">DSM 23553</strain>
    </source>
</reference>
<dbReference type="SUPFAM" id="SSF56300">
    <property type="entry name" value="Metallo-dependent phosphatases"/>
    <property type="match status" value="1"/>
</dbReference>
<evidence type="ECO:0000256" key="2">
    <source>
        <dbReference type="RuleBase" id="RU362119"/>
    </source>
</evidence>
<keyword evidence="1" id="KW-0732">Signal</keyword>
<keyword evidence="2" id="KW-0378">Hydrolase</keyword>
<dbReference type="PANTHER" id="PTHR11575:SF24">
    <property type="entry name" value="5'-NUCLEOTIDASE"/>
    <property type="match status" value="1"/>
</dbReference>
<dbReference type="GO" id="GO:0000166">
    <property type="term" value="F:nucleotide binding"/>
    <property type="evidence" value="ECO:0007669"/>
    <property type="project" value="UniProtKB-KW"/>
</dbReference>
<feature type="domain" description="5'-Nucleotidase C-terminal" evidence="4">
    <location>
        <begin position="388"/>
        <end position="533"/>
    </location>
</feature>
<dbReference type="Pfam" id="PF02872">
    <property type="entry name" value="5_nucleotid_C"/>
    <property type="match status" value="1"/>
</dbReference>
<accession>A0A1H5PB74</accession>
<evidence type="ECO:0000313" key="6">
    <source>
        <dbReference type="Proteomes" id="UP000199448"/>
    </source>
</evidence>
<dbReference type="CDD" id="cd00845">
    <property type="entry name" value="MPP_UshA_N_like"/>
    <property type="match status" value="1"/>
</dbReference>
<dbReference type="Pfam" id="PF00149">
    <property type="entry name" value="Metallophos"/>
    <property type="match status" value="1"/>
</dbReference>
<dbReference type="PRINTS" id="PR01607">
    <property type="entry name" value="APYRASEFAMLY"/>
</dbReference>
<feature type="domain" description="Calcineurin-like phosphoesterase" evidence="3">
    <location>
        <begin position="78"/>
        <end position="306"/>
    </location>
</feature>
<organism evidence="5 6">
    <name type="scientific">Salinimicrobium catena</name>
    <dbReference type="NCBI Taxonomy" id="390640"/>
    <lineage>
        <taxon>Bacteria</taxon>
        <taxon>Pseudomonadati</taxon>
        <taxon>Bacteroidota</taxon>
        <taxon>Flavobacteriia</taxon>
        <taxon>Flavobacteriales</taxon>
        <taxon>Flavobacteriaceae</taxon>
        <taxon>Salinimicrobium</taxon>
    </lineage>
</organism>
<dbReference type="InterPro" id="IPR029052">
    <property type="entry name" value="Metallo-depent_PP-like"/>
</dbReference>
<dbReference type="SUPFAM" id="SSF55816">
    <property type="entry name" value="5'-nucleotidase (syn. UDP-sugar hydrolase), C-terminal domain"/>
    <property type="match status" value="1"/>
</dbReference>